<dbReference type="Proteomes" id="UP000230069">
    <property type="component" value="Unassembled WGS sequence"/>
</dbReference>
<protein>
    <submittedName>
        <fullName evidence="1">Uncharacterized protein</fullName>
    </submittedName>
</protein>
<dbReference type="InParanoid" id="A0A2G5D0M7"/>
<name>A0A2G5D0M7_AQUCA</name>
<proteinExistence type="predicted"/>
<dbReference type="OrthoDB" id="10585416at2759"/>
<organism evidence="1 2">
    <name type="scientific">Aquilegia coerulea</name>
    <name type="common">Rocky mountain columbine</name>
    <dbReference type="NCBI Taxonomy" id="218851"/>
    <lineage>
        <taxon>Eukaryota</taxon>
        <taxon>Viridiplantae</taxon>
        <taxon>Streptophyta</taxon>
        <taxon>Embryophyta</taxon>
        <taxon>Tracheophyta</taxon>
        <taxon>Spermatophyta</taxon>
        <taxon>Magnoliopsida</taxon>
        <taxon>Ranunculales</taxon>
        <taxon>Ranunculaceae</taxon>
        <taxon>Thalictroideae</taxon>
        <taxon>Aquilegia</taxon>
    </lineage>
</organism>
<evidence type="ECO:0000313" key="2">
    <source>
        <dbReference type="Proteomes" id="UP000230069"/>
    </source>
</evidence>
<gene>
    <name evidence="1" type="ORF">AQUCO_03100070v1</name>
</gene>
<reference evidence="1 2" key="1">
    <citation type="submission" date="2017-09" db="EMBL/GenBank/DDBJ databases">
        <title>WGS assembly of Aquilegia coerulea Goldsmith.</title>
        <authorList>
            <person name="Hodges S."/>
            <person name="Kramer E."/>
            <person name="Nordborg M."/>
            <person name="Tomkins J."/>
            <person name="Borevitz J."/>
            <person name="Derieg N."/>
            <person name="Yan J."/>
            <person name="Mihaltcheva S."/>
            <person name="Hayes R.D."/>
            <person name="Rokhsar D."/>
        </authorList>
    </citation>
    <scope>NUCLEOTIDE SEQUENCE [LARGE SCALE GENOMIC DNA]</scope>
    <source>
        <strain evidence="2">cv. Goldsmith</strain>
    </source>
</reference>
<accession>A0A2G5D0M7</accession>
<sequence>MMYFHNYDFGDEIEVRFSSKAESPTDPKIVFCYLKAELRFHLSPTLCEFLNMQDLTVGQLLTPHSYRFLVYPSVLAKKHEKPISTAILSSIYTVKSQAEGMYYVSQVQWKHLMQLPKGRDSHWDDVYLAVSGSWSPKGMKRPKIVFFSKKEERRLNFYLGLSRIRGLWLVPLKHATRILPANEAGALEWPANTQDAAGENVPTYFAVIVEAVYRDNVWFGLNCCLVVGMNCVAAGN</sequence>
<evidence type="ECO:0000313" key="1">
    <source>
        <dbReference type="EMBL" id="PIA37058.1"/>
    </source>
</evidence>
<dbReference type="EMBL" id="KZ305048">
    <property type="protein sequence ID" value="PIA37058.1"/>
    <property type="molecule type" value="Genomic_DNA"/>
</dbReference>
<dbReference type="AlphaFoldDB" id="A0A2G5D0M7"/>
<keyword evidence="2" id="KW-1185">Reference proteome</keyword>